<keyword evidence="2" id="KW-0032">Aminotransferase</keyword>
<protein>
    <recommendedName>
        <fullName evidence="5">Orn/Lys/Arg decarboxylases family 1 pyridoxal-P attachment site domain-containing protein</fullName>
    </recommendedName>
</protein>
<feature type="domain" description="Orn/Lys/Arg decarboxylases family 1 pyridoxal-P attachment site" evidence="5">
    <location>
        <begin position="315"/>
        <end position="540"/>
    </location>
</feature>
<keyword evidence="3" id="KW-0808">Transferase</keyword>
<name>A0AA37HE22_9HYPH</name>
<dbReference type="InterPro" id="IPR050881">
    <property type="entry name" value="LL-DAP_aminotransferase"/>
</dbReference>
<evidence type="ECO:0000259" key="5">
    <source>
        <dbReference type="Pfam" id="PF01276"/>
    </source>
</evidence>
<evidence type="ECO:0000313" key="7">
    <source>
        <dbReference type="Proteomes" id="UP001055286"/>
    </source>
</evidence>
<comment type="cofactor">
    <cofactor evidence="1">
        <name>pyridoxal 5'-phosphate</name>
        <dbReference type="ChEBI" id="CHEBI:597326"/>
    </cofactor>
</comment>
<dbReference type="PANTHER" id="PTHR42832">
    <property type="entry name" value="AMINO ACID AMINOTRANSFERASE"/>
    <property type="match status" value="1"/>
</dbReference>
<organism evidence="6 7">
    <name type="scientific">Methylobacterium frigidaeris</name>
    <dbReference type="NCBI Taxonomy" id="2038277"/>
    <lineage>
        <taxon>Bacteria</taxon>
        <taxon>Pseudomonadati</taxon>
        <taxon>Pseudomonadota</taxon>
        <taxon>Alphaproteobacteria</taxon>
        <taxon>Hyphomicrobiales</taxon>
        <taxon>Methylobacteriaceae</taxon>
        <taxon>Methylobacterium</taxon>
    </lineage>
</organism>
<evidence type="ECO:0000313" key="6">
    <source>
        <dbReference type="EMBL" id="GJD64033.1"/>
    </source>
</evidence>
<keyword evidence="7" id="KW-1185">Reference proteome</keyword>
<sequence>MSKTDRPHMPSTLRTSDRSSGKRSPNSVDEGATSRPQRIDQFLLMHSARLDQWRDIAVIAEAWQARTKRREDLESAIQAMEAVEGFHAYPGPKLLAALRDLIADDDAGSTARMALRISNALLTRSYRERAAEWDPRGELGSDEVGDVMPPGLGDASQHRPYFEVLFVTAQPASRWPALAEELRRLRRPEDAFVYEPVLVGSFEDAFCAAAINPAIISAVVPEGLTFRSRYDAPVLRDVMRTLGIEDDRATSALRLAAALKRIRPEIDVFILSERRVEDLAGERSADCVRRVFYAVEEPLEIHLSILEGVQDRYETPFFDNLKRYARRPIGTFHALPIARGKSVFKSDWIRDMGAFYGINLFLAESSATTGGLDSLLEPTGTIKRAQDMAARAFGADHVFFVTNGTSTSNKMAVQALLGPDDIAIVDRNCHKSHHYGMVLSGVQPIYVEAFPMTEYSMYGAVPLTAIKRAMLALRADGRLARLKLLDLTNCTFDGHMYNVRRVMKECLAIKPDLIFLWDEAWSGFARFSPFLRPRTAMGAAAEIAAWLRDPASLDAYEAQQRELGGQPSDKALLATRLIPDPRQVRLRVYQTNSTHKSMSAIRQGSMLLVKDVDFHTVEAQFREAVFTHASTSPNQQLIASLDVARRQMELEGYGLVMNAIEIALRIRQAVNTHPLVSRYFTVLGAERMIPAEYRQSGFRDYLDPDATWGDVVRAMREDEFYLDPTRMTLVCGTAGFDGTQFKGLLASRYGIQLNKTSRNSVLLQSNINNTRSDVAHLIRVLVEVARDIEDRLATGGDAERAAFDARVKSLMTDVPDLPNFSRFHQSFREDSGDGTPEGDIRSAFFSAYDPSLCEYVPLFGPECDRRLREGPEMVSANFVIPYPPGFPIMVPGQVLTQETVDFMRKLDVKEIHGYEKTRGLKLLKPDAIAAKRKAKSSDVARKTSRAA</sequence>
<proteinExistence type="predicted"/>
<reference evidence="6" key="2">
    <citation type="submission" date="2021-08" db="EMBL/GenBank/DDBJ databases">
        <authorList>
            <person name="Tani A."/>
            <person name="Ola A."/>
            <person name="Ogura Y."/>
            <person name="Katsura K."/>
            <person name="Hayashi T."/>
        </authorList>
    </citation>
    <scope>NUCLEOTIDE SEQUENCE</scope>
    <source>
        <strain evidence="6">JCM 32048</strain>
    </source>
</reference>
<dbReference type="AlphaFoldDB" id="A0AA37HE22"/>
<dbReference type="Gene3D" id="3.40.640.10">
    <property type="entry name" value="Type I PLP-dependent aspartate aminotransferase-like (Major domain)"/>
    <property type="match status" value="1"/>
</dbReference>
<dbReference type="Pfam" id="PF01276">
    <property type="entry name" value="OKR_DC_1"/>
    <property type="match status" value="2"/>
</dbReference>
<feature type="domain" description="Orn/Lys/Arg decarboxylases family 1 pyridoxal-P attachment site" evidence="5">
    <location>
        <begin position="587"/>
        <end position="764"/>
    </location>
</feature>
<evidence type="ECO:0000256" key="4">
    <source>
        <dbReference type="SAM" id="MobiDB-lite"/>
    </source>
</evidence>
<comment type="caution">
    <text evidence="6">The sequence shown here is derived from an EMBL/GenBank/DDBJ whole genome shotgun (WGS) entry which is preliminary data.</text>
</comment>
<dbReference type="CDD" id="cd00615">
    <property type="entry name" value="Orn_deC_like"/>
    <property type="match status" value="1"/>
</dbReference>
<dbReference type="InterPro" id="IPR015424">
    <property type="entry name" value="PyrdxlP-dep_Trfase"/>
</dbReference>
<accession>A0AA37HE22</accession>
<dbReference type="InterPro" id="IPR000310">
    <property type="entry name" value="Orn/Lys/Arg_deCO2ase_major_dom"/>
</dbReference>
<reference evidence="6" key="1">
    <citation type="journal article" date="2016" name="Front. Microbiol.">
        <title>Genome Sequence of the Piezophilic, Mesophilic Sulfate-Reducing Bacterium Desulfovibrio indicus J2T.</title>
        <authorList>
            <person name="Cao J."/>
            <person name="Maignien L."/>
            <person name="Shao Z."/>
            <person name="Alain K."/>
            <person name="Jebbar M."/>
        </authorList>
    </citation>
    <scope>NUCLEOTIDE SEQUENCE</scope>
    <source>
        <strain evidence="6">JCM 32048</strain>
    </source>
</reference>
<evidence type="ECO:0000256" key="1">
    <source>
        <dbReference type="ARBA" id="ARBA00001933"/>
    </source>
</evidence>
<feature type="region of interest" description="Disordered" evidence="4">
    <location>
        <begin position="1"/>
        <end position="35"/>
    </location>
</feature>
<evidence type="ECO:0000256" key="3">
    <source>
        <dbReference type="ARBA" id="ARBA00022679"/>
    </source>
</evidence>
<dbReference type="Proteomes" id="UP001055286">
    <property type="component" value="Unassembled WGS sequence"/>
</dbReference>
<evidence type="ECO:0000256" key="2">
    <source>
        <dbReference type="ARBA" id="ARBA00022576"/>
    </source>
</evidence>
<dbReference type="Gene3D" id="3.90.105.10">
    <property type="entry name" value="Molybdopterin biosynthesis moea protein, domain 2"/>
    <property type="match status" value="1"/>
</dbReference>
<gene>
    <name evidence="6" type="ORF">MPEAHAMD_4207</name>
</gene>
<dbReference type="InterPro" id="IPR015421">
    <property type="entry name" value="PyrdxlP-dep_Trfase_major"/>
</dbReference>
<dbReference type="GO" id="GO:0008483">
    <property type="term" value="F:transaminase activity"/>
    <property type="evidence" value="ECO:0007669"/>
    <property type="project" value="UniProtKB-KW"/>
</dbReference>
<dbReference type="PANTHER" id="PTHR42832:SF4">
    <property type="entry name" value="BLR3474 PROTEIN"/>
    <property type="match status" value="1"/>
</dbReference>
<dbReference type="EMBL" id="BPQJ01000021">
    <property type="protein sequence ID" value="GJD64033.1"/>
    <property type="molecule type" value="Genomic_DNA"/>
</dbReference>
<dbReference type="SUPFAM" id="SSF53383">
    <property type="entry name" value="PLP-dependent transferases"/>
    <property type="match status" value="1"/>
</dbReference>